<dbReference type="Gene3D" id="3.40.50.150">
    <property type="entry name" value="Vaccinia Virus protein VP39"/>
    <property type="match status" value="1"/>
</dbReference>
<dbReference type="GO" id="GO:0042054">
    <property type="term" value="F:histone methyltransferase activity"/>
    <property type="evidence" value="ECO:0007669"/>
    <property type="project" value="UniProtKB-ARBA"/>
</dbReference>
<proteinExistence type="predicted"/>
<dbReference type="InterPro" id="IPR035248">
    <property type="entry name" value="PRMT5_C"/>
</dbReference>
<protein>
    <submittedName>
        <fullName evidence="1">Uncharacterized protein</fullName>
    </submittedName>
</protein>
<dbReference type="Pfam" id="PF17285">
    <property type="entry name" value="PRMT5_TIM"/>
    <property type="match status" value="1"/>
</dbReference>
<dbReference type="PANTHER" id="PTHR10738:SF0">
    <property type="entry name" value="PROTEIN ARGININE N-METHYLTRANSFERASE 5"/>
    <property type="match status" value="1"/>
</dbReference>
<reference evidence="1" key="1">
    <citation type="submission" date="2022-10" db="EMBL/GenBank/DDBJ databases">
        <authorList>
            <person name="Byrne P K."/>
        </authorList>
    </citation>
    <scope>NUCLEOTIDE SEQUENCE</scope>
    <source>
        <strain evidence="1">IFO1802</strain>
    </source>
</reference>
<dbReference type="PANTHER" id="PTHR10738">
    <property type="entry name" value="PROTEIN ARGININE N-METHYLTRANSFERASE 5"/>
    <property type="match status" value="1"/>
</dbReference>
<dbReference type="Proteomes" id="UP001162087">
    <property type="component" value="Chromosome 2"/>
</dbReference>
<name>A0AA35JD09_SACK1</name>
<dbReference type="GO" id="GO:0006355">
    <property type="term" value="P:regulation of DNA-templated transcription"/>
    <property type="evidence" value="ECO:0007669"/>
    <property type="project" value="TreeGrafter"/>
</dbReference>
<dbReference type="GO" id="GO:0005829">
    <property type="term" value="C:cytosol"/>
    <property type="evidence" value="ECO:0007669"/>
    <property type="project" value="TreeGrafter"/>
</dbReference>
<dbReference type="Gene3D" id="3.20.20.150">
    <property type="entry name" value="Divalent-metal-dependent TIM barrel enzymes"/>
    <property type="match status" value="1"/>
</dbReference>
<dbReference type="InterPro" id="IPR025799">
    <property type="entry name" value="Arg_MeTrfase"/>
</dbReference>
<evidence type="ECO:0000313" key="1">
    <source>
        <dbReference type="EMBL" id="CAI4055609.1"/>
    </source>
</evidence>
<dbReference type="GO" id="GO:0032259">
    <property type="term" value="P:methylation"/>
    <property type="evidence" value="ECO:0007669"/>
    <property type="project" value="UniProtKB-KW"/>
</dbReference>
<dbReference type="InterPro" id="IPR029063">
    <property type="entry name" value="SAM-dependent_MTases_sf"/>
</dbReference>
<evidence type="ECO:0000313" key="2">
    <source>
        <dbReference type="Proteomes" id="UP001162087"/>
    </source>
</evidence>
<dbReference type="EMBL" id="OX365897">
    <property type="protein sequence ID" value="CAI4055609.1"/>
    <property type="molecule type" value="Genomic_DNA"/>
</dbReference>
<keyword evidence="2" id="KW-1185">Reference proteome</keyword>
<dbReference type="SUPFAM" id="SSF53335">
    <property type="entry name" value="S-adenosyl-L-methionine-dependent methyltransferases"/>
    <property type="match status" value="1"/>
</dbReference>
<dbReference type="Pfam" id="PF05185">
    <property type="entry name" value="PRMT5"/>
    <property type="match status" value="1"/>
</dbReference>
<dbReference type="GO" id="GO:0035241">
    <property type="term" value="F:protein-arginine omega-N monomethyltransferase activity"/>
    <property type="evidence" value="ECO:0007669"/>
    <property type="project" value="UniProtKB-ARBA"/>
</dbReference>
<dbReference type="PROSITE" id="PS51678">
    <property type="entry name" value="SAM_MT_PRMT"/>
    <property type="match status" value="1"/>
</dbReference>
<accession>A0AA35JD09</accession>
<sequence length="828" mass="94691">MHSNVFVGVKPGFNYKQHSKSSRFLENVSTPGLSSNYDYVLLPITTPRYKEIVGQVFKEFQNQSKQNWQPLRVPEPQLQDICIPPFNINKLDNDDTPSYIGLLSSWLELESRDPSVRDLGLKVLLNECKYARFVGINKLILAPPRDLSNLQLYGQMIYRLLQKPIIFTAPALTISISLPLYEDSDPLATWELWNTVRKLCEYHSSLTISLALPRSRTPSYVLNRWLAEPVSCLLVSSSIFASNQYAYPVLHKFNQNLILKFQNINGDSQILGNELCVILHGMEKYADDVKGGESAYLEYINYLLKKGDKILNSNGNRQFMLQEQSRIMPPLKPHSDTLLNSTYLTFEKDLVKYDLYESAISEALQDVSSQESFKRPIVILVAGAGRGPLVDRTFKMISMLFTESEVSLIALEKNPQAYLYLQKRNFDCWDNKVKLIKEDMTKWQIDEPPEKRIQVDICISELLGSFGCNELSPECLWSIEKYHSHKDTIFIPRSYSSYIAPIFSPLFYQKLLQTNRSLEAPWVVHKVPYCILSSKINEVWKFEHPICENYVGQDEDDCDTIKFSHSSLNEFKIKHRGEVHGFVGFFTANLYNNIFLSTLPDDSMVRLKSSEETSMHARQNENLQLIKKCHHTSNMTSWSPIIFPLKQPLSFIDDSELSVLMSRIHSDTEQKIWYEWSLESFIYLMLSNYGSAAAATNMTIPRSMAADDTKILGRNYHLSTTTNQKLDNQIDLDQDIENEEEQGFLSNLETGWQSVQDIHGLSETAGPSQLSSINRPMFDLKSSRALDSANGLPRHEDVEEDAPEVHVRVKTGVSTLHNVGGRAFSLQL</sequence>
<dbReference type="Gene3D" id="2.70.160.11">
    <property type="entry name" value="Hnrnp arginine n-methyltransferase1"/>
    <property type="match status" value="1"/>
</dbReference>
<gene>
    <name evidence="1" type="primary">SKDI02G2440</name>
    <name evidence="1" type="ORF">SKDI_02G2440</name>
</gene>
<organism evidence="1 2">
    <name type="scientific">Saccharomyces kudriavzevii (strain ATCC MYA-4449 / AS 2.2408 / CBS 8840 / NBRC 1802 / NCYC 2889)</name>
    <name type="common">Yeast</name>
    <dbReference type="NCBI Taxonomy" id="226230"/>
    <lineage>
        <taxon>Eukaryota</taxon>
        <taxon>Fungi</taxon>
        <taxon>Dikarya</taxon>
        <taxon>Ascomycota</taxon>
        <taxon>Saccharomycotina</taxon>
        <taxon>Saccharomycetes</taxon>
        <taxon>Saccharomycetales</taxon>
        <taxon>Saccharomycetaceae</taxon>
        <taxon>Saccharomyces</taxon>
    </lineage>
</organism>
<dbReference type="InterPro" id="IPR035247">
    <property type="entry name" value="PRMT5_TIM"/>
</dbReference>
<dbReference type="Pfam" id="PF17286">
    <property type="entry name" value="PRMT5_C"/>
    <property type="match status" value="1"/>
</dbReference>
<dbReference type="GO" id="GO:0035243">
    <property type="term" value="F:protein-arginine omega-N symmetric methyltransferase activity"/>
    <property type="evidence" value="ECO:0007669"/>
    <property type="project" value="UniProtKB-EC"/>
</dbReference>
<dbReference type="OrthoDB" id="1368803at2759"/>
<dbReference type="GO" id="GO:0005634">
    <property type="term" value="C:nucleus"/>
    <property type="evidence" value="ECO:0007669"/>
    <property type="project" value="TreeGrafter"/>
</dbReference>
<dbReference type="InterPro" id="IPR035075">
    <property type="entry name" value="PRMT5"/>
</dbReference>